<protein>
    <submittedName>
        <fullName evidence="1">Uncharacterized protein</fullName>
    </submittedName>
</protein>
<proteinExistence type="predicted"/>
<reference evidence="1 2" key="1">
    <citation type="submission" date="2024-04" db="EMBL/GenBank/DDBJ databases">
        <title>Tritrichomonas musculus Genome.</title>
        <authorList>
            <person name="Alves-Ferreira E."/>
            <person name="Grigg M."/>
            <person name="Lorenzi H."/>
            <person name="Galac M."/>
        </authorList>
    </citation>
    <scope>NUCLEOTIDE SEQUENCE [LARGE SCALE GENOMIC DNA]</scope>
    <source>
        <strain evidence="1 2">EAF2021</strain>
    </source>
</reference>
<accession>A0ABR2JKH0</accession>
<gene>
    <name evidence="1" type="ORF">M9Y10_004661</name>
</gene>
<dbReference type="Proteomes" id="UP001470230">
    <property type="component" value="Unassembled WGS sequence"/>
</dbReference>
<keyword evidence="2" id="KW-1185">Reference proteome</keyword>
<name>A0ABR2JKH0_9EUKA</name>
<dbReference type="EMBL" id="JAPFFF010000011">
    <property type="protein sequence ID" value="KAK8877898.1"/>
    <property type="molecule type" value="Genomic_DNA"/>
</dbReference>
<evidence type="ECO:0000313" key="1">
    <source>
        <dbReference type="EMBL" id="KAK8877898.1"/>
    </source>
</evidence>
<comment type="caution">
    <text evidence="1">The sequence shown here is derived from an EMBL/GenBank/DDBJ whole genome shotgun (WGS) entry which is preliminary data.</text>
</comment>
<evidence type="ECO:0000313" key="2">
    <source>
        <dbReference type="Proteomes" id="UP001470230"/>
    </source>
</evidence>
<organism evidence="1 2">
    <name type="scientific">Tritrichomonas musculus</name>
    <dbReference type="NCBI Taxonomy" id="1915356"/>
    <lineage>
        <taxon>Eukaryota</taxon>
        <taxon>Metamonada</taxon>
        <taxon>Parabasalia</taxon>
        <taxon>Tritrichomonadida</taxon>
        <taxon>Tritrichomonadidae</taxon>
        <taxon>Tritrichomonas</taxon>
    </lineage>
</organism>
<sequence length="95" mass="11243">MNCDTMCASSADTMCSALTDNLTLPPLKKRHERKTFATKTLKLIHSRLQYYRKILNQPPSDNPKKIRQRQRIQQKYDHNMKVRALLNRAVRNLYI</sequence>